<feature type="signal peptide" evidence="1">
    <location>
        <begin position="1"/>
        <end position="25"/>
    </location>
</feature>
<sequence>MKKGLLSLAVAILLTVSGCSSQRQTATQPTDAVDGDVGFDLSATAGGEAEAVWSDDSGVLWRARFSKTWKRTVTGDDYDPDKQYTLTVSPVDGDSTGDDSADVSCRVVRMERLVDDKSGKSATCTVPAWETWSKRLNDGDYPLVTE</sequence>
<keyword evidence="1" id="KW-0732">Signal</keyword>
<evidence type="ECO:0000313" key="2">
    <source>
        <dbReference type="EMBL" id="KAB7789647.1"/>
    </source>
</evidence>
<dbReference type="PROSITE" id="PS51257">
    <property type="entry name" value="PROKAR_LIPOPROTEIN"/>
    <property type="match status" value="1"/>
</dbReference>
<dbReference type="Proteomes" id="UP000441772">
    <property type="component" value="Unassembled WGS sequence"/>
</dbReference>
<name>A0A6I1GJV6_9BIFI</name>
<protein>
    <recommendedName>
        <fullName evidence="4">Ig-like domain-containing protein</fullName>
    </recommendedName>
</protein>
<organism evidence="2 3">
    <name type="scientific">Bifidobacterium leontopitheci</name>
    <dbReference type="NCBI Taxonomy" id="2650774"/>
    <lineage>
        <taxon>Bacteria</taxon>
        <taxon>Bacillati</taxon>
        <taxon>Actinomycetota</taxon>
        <taxon>Actinomycetes</taxon>
        <taxon>Bifidobacteriales</taxon>
        <taxon>Bifidobacteriaceae</taxon>
        <taxon>Bifidobacterium</taxon>
    </lineage>
</organism>
<feature type="chain" id="PRO_5026132744" description="Ig-like domain-containing protein" evidence="1">
    <location>
        <begin position="26"/>
        <end position="146"/>
    </location>
</feature>
<keyword evidence="3" id="KW-1185">Reference proteome</keyword>
<comment type="caution">
    <text evidence="2">The sequence shown here is derived from an EMBL/GenBank/DDBJ whole genome shotgun (WGS) entry which is preliminary data.</text>
</comment>
<dbReference type="EMBL" id="WBVT01000038">
    <property type="protein sequence ID" value="KAB7789647.1"/>
    <property type="molecule type" value="Genomic_DNA"/>
</dbReference>
<evidence type="ECO:0000313" key="3">
    <source>
        <dbReference type="Proteomes" id="UP000441772"/>
    </source>
</evidence>
<proteinExistence type="predicted"/>
<evidence type="ECO:0000256" key="1">
    <source>
        <dbReference type="SAM" id="SignalP"/>
    </source>
</evidence>
<accession>A0A6I1GJV6</accession>
<dbReference type="AlphaFoldDB" id="A0A6I1GJV6"/>
<gene>
    <name evidence="2" type="ORF">F7D09_1854</name>
</gene>
<dbReference type="RefSeq" id="WP_152235270.1">
    <property type="nucleotide sequence ID" value="NZ_JBHSKZ010000052.1"/>
</dbReference>
<evidence type="ECO:0008006" key="4">
    <source>
        <dbReference type="Google" id="ProtNLM"/>
    </source>
</evidence>
<reference evidence="2 3" key="1">
    <citation type="submission" date="2019-09" db="EMBL/GenBank/DDBJ databases">
        <title>Characterization of the phylogenetic diversity of two novel species belonging to the genus Bifidobacterium: Bifidobacterium cebidarum sp. nov. and Bifidobacterium leontopitheci sp. nov.</title>
        <authorList>
            <person name="Lugli G.A."/>
            <person name="Duranti S."/>
            <person name="Milani C."/>
            <person name="Turroni F."/>
            <person name="Ventura M."/>
        </authorList>
    </citation>
    <scope>NUCLEOTIDE SEQUENCE [LARGE SCALE GENOMIC DNA]</scope>
    <source>
        <strain evidence="2 3">LMG 31471</strain>
    </source>
</reference>